<reference evidence="2" key="2">
    <citation type="submission" date="2023-06" db="EMBL/GenBank/DDBJ databases">
        <authorList>
            <person name="Swenson N.G."/>
            <person name="Wegrzyn J.L."/>
            <person name="Mcevoy S.L."/>
        </authorList>
    </citation>
    <scope>NUCLEOTIDE SEQUENCE</scope>
    <source>
        <strain evidence="2">NS2018</strain>
        <tissue evidence="2">Leaf</tissue>
    </source>
</reference>
<organism evidence="2 3">
    <name type="scientific">Acer saccharum</name>
    <name type="common">Sugar maple</name>
    <dbReference type="NCBI Taxonomy" id="4024"/>
    <lineage>
        <taxon>Eukaryota</taxon>
        <taxon>Viridiplantae</taxon>
        <taxon>Streptophyta</taxon>
        <taxon>Embryophyta</taxon>
        <taxon>Tracheophyta</taxon>
        <taxon>Spermatophyta</taxon>
        <taxon>Magnoliopsida</taxon>
        <taxon>eudicotyledons</taxon>
        <taxon>Gunneridae</taxon>
        <taxon>Pentapetalae</taxon>
        <taxon>rosids</taxon>
        <taxon>malvids</taxon>
        <taxon>Sapindales</taxon>
        <taxon>Sapindaceae</taxon>
        <taxon>Hippocastanoideae</taxon>
        <taxon>Acereae</taxon>
        <taxon>Acer</taxon>
    </lineage>
</organism>
<comment type="caution">
    <text evidence="2">The sequence shown here is derived from an EMBL/GenBank/DDBJ whole genome shotgun (WGS) entry which is preliminary data.</text>
</comment>
<dbReference type="AlphaFoldDB" id="A0AA39RFX9"/>
<dbReference type="EMBL" id="JAUESC010000387">
    <property type="protein sequence ID" value="KAK0573108.1"/>
    <property type="molecule type" value="Genomic_DNA"/>
</dbReference>
<gene>
    <name evidence="2" type="ORF">LWI29_003160</name>
</gene>
<keyword evidence="3" id="KW-1185">Reference proteome</keyword>
<sequence length="321" mass="35642">MLPDEYKVSSFQEGLSPHTQLLITNACGGSTTDKTAAFVMDVCERLALMSQQCNFSTRANGRHEIGGGTETTIEVSKLAKQMQSMQATMLSMQSFITNKGNASHVQGRDGSGDMSFNGEGCDGFQEEVQAMGYQQRDSGGIYSQSYNQKWRGHPNLSYSNNNALNSDLLSQEVNQGYNNNQGFYQGQGSGSGQANQWSRQENFNNQARQQQREAVLSDGQSFNVNSMDTIIEEESEEFLKEKLEAQMASAMEFLDEQDGEQERLELMEELVDEERINEIEEVGSGELETQLPTPPRKHRNTFTQFLPNCAQGSNKGGRAPS</sequence>
<accession>A0AA39RFX9</accession>
<feature type="region of interest" description="Disordered" evidence="1">
    <location>
        <begin position="176"/>
        <end position="196"/>
    </location>
</feature>
<evidence type="ECO:0000313" key="3">
    <source>
        <dbReference type="Proteomes" id="UP001168877"/>
    </source>
</evidence>
<feature type="region of interest" description="Disordered" evidence="1">
    <location>
        <begin position="282"/>
        <end position="321"/>
    </location>
</feature>
<evidence type="ECO:0000313" key="2">
    <source>
        <dbReference type="EMBL" id="KAK0573108.1"/>
    </source>
</evidence>
<protein>
    <submittedName>
        <fullName evidence="2">Uncharacterized protein</fullName>
    </submittedName>
</protein>
<feature type="compositionally biased region" description="Polar residues" evidence="1">
    <location>
        <begin position="301"/>
        <end position="313"/>
    </location>
</feature>
<reference evidence="2" key="1">
    <citation type="journal article" date="2022" name="Plant J.">
        <title>Strategies of tolerance reflected in two North American maple genomes.</title>
        <authorList>
            <person name="McEvoy S.L."/>
            <person name="Sezen U.U."/>
            <person name="Trouern-Trend A."/>
            <person name="McMahon S.M."/>
            <person name="Schaberg P.G."/>
            <person name="Yang J."/>
            <person name="Wegrzyn J.L."/>
            <person name="Swenson N.G."/>
        </authorList>
    </citation>
    <scope>NUCLEOTIDE SEQUENCE</scope>
    <source>
        <strain evidence="2">NS2018</strain>
    </source>
</reference>
<evidence type="ECO:0000256" key="1">
    <source>
        <dbReference type="SAM" id="MobiDB-lite"/>
    </source>
</evidence>
<name>A0AA39RFX9_ACESA</name>
<dbReference type="Proteomes" id="UP001168877">
    <property type="component" value="Unassembled WGS sequence"/>
</dbReference>
<proteinExistence type="predicted"/>